<dbReference type="AlphaFoldDB" id="U5D2M4"/>
<feature type="compositionally biased region" description="Polar residues" evidence="1">
    <location>
        <begin position="285"/>
        <end position="295"/>
    </location>
</feature>
<dbReference type="InterPro" id="IPR015940">
    <property type="entry name" value="UBA"/>
</dbReference>
<dbReference type="KEGG" id="atr:18442849"/>
<feature type="compositionally biased region" description="Polar residues" evidence="1">
    <location>
        <begin position="303"/>
        <end position="312"/>
    </location>
</feature>
<dbReference type="eggNOG" id="ENOG502QQDY">
    <property type="taxonomic scope" value="Eukaryota"/>
</dbReference>
<evidence type="ECO:0000256" key="1">
    <source>
        <dbReference type="SAM" id="MobiDB-lite"/>
    </source>
</evidence>
<dbReference type="PROSITE" id="PS50030">
    <property type="entry name" value="UBA"/>
    <property type="match status" value="1"/>
</dbReference>
<reference evidence="4" key="1">
    <citation type="journal article" date="2013" name="Science">
        <title>The Amborella genome and the evolution of flowering plants.</title>
        <authorList>
            <consortium name="Amborella Genome Project"/>
        </authorList>
    </citation>
    <scope>NUCLEOTIDE SEQUENCE [LARGE SCALE GENOMIC DNA]</scope>
</reference>
<protein>
    <recommendedName>
        <fullName evidence="2">UBA domain-containing protein</fullName>
    </recommendedName>
</protein>
<organism evidence="3 4">
    <name type="scientific">Amborella trichopoda</name>
    <dbReference type="NCBI Taxonomy" id="13333"/>
    <lineage>
        <taxon>Eukaryota</taxon>
        <taxon>Viridiplantae</taxon>
        <taxon>Streptophyta</taxon>
        <taxon>Embryophyta</taxon>
        <taxon>Tracheophyta</taxon>
        <taxon>Spermatophyta</taxon>
        <taxon>Magnoliopsida</taxon>
        <taxon>Amborellales</taxon>
        <taxon>Amborellaceae</taxon>
        <taxon>Amborella</taxon>
    </lineage>
</organism>
<dbReference type="InterPro" id="IPR009060">
    <property type="entry name" value="UBA-like_sf"/>
</dbReference>
<dbReference type="STRING" id="13333.U5D2M4"/>
<feature type="region of interest" description="Disordered" evidence="1">
    <location>
        <begin position="1"/>
        <end position="156"/>
    </location>
</feature>
<sequence length="657" mass="70710">MSPASRSKSKDKPSTKVAKEHKALPKPVPPSTAVGGVGPHSNAYNPLSGTFHTLESPSSPPQTHNSSMHNPRFRTIEDPDDHSGTSSLCTGAEYEDHSTSSCSGESEDHQKDNSNKPNGPPSRPDAPPGSSNEKREKIRQKNERKHQRQRERRAQELHERCTGYLMSRRLEALSQQLVAMGFSHERATMALILNEGRVEESVAWLFEGSSEVESQEATKADGSRLKIDISEELARLSDMETRFGCSRQEVERAVVACEGDLDKAAETLRVQKPTPQLEPMPPQKPESTMESSKQAGQGHVQPAVSQSRSQQARVPAVSIQRRDERVDFNYTKTILPDPSARSSQPQPMRRVVQVKPPQEWSRAQVGSVEKKPVANGNNMGAWPSVSSGPPLPYSLATNPSKILQPTEPSKTNLAQALALKERVIVMQRPHPTNPKSHLAQSGGLAPAATAWTPSGMVGLEKSSGVSLNGLSANQGPVSGPFHQAQYQQPYTLSPVEPIGSSSWGTSGLGPTDQVGLDLGSQGGFNGWNSALGSSNPDSNGDWSMGSMGECDYTSIDWSMAGSPSFPQSLGSLGPFYRGSRSSSDWGSQLCDDISWSDWTKTGFRASVGLGPSGVQEVGGMGPPSAGASVEATREWTNPFAGKDLFSFPRPFLSSPSL</sequence>
<feature type="region of interest" description="Disordered" evidence="1">
    <location>
        <begin position="334"/>
        <end position="375"/>
    </location>
</feature>
<dbReference type="EMBL" id="KI392532">
    <property type="protein sequence ID" value="ERN14588.1"/>
    <property type="molecule type" value="Genomic_DNA"/>
</dbReference>
<dbReference type="Gene3D" id="1.10.8.10">
    <property type="entry name" value="DNA helicase RuvA subunit, C-terminal domain"/>
    <property type="match status" value="2"/>
</dbReference>
<dbReference type="Proteomes" id="UP000017836">
    <property type="component" value="Unassembled WGS sequence"/>
</dbReference>
<feature type="compositionally biased region" description="Polar residues" evidence="1">
    <location>
        <begin position="42"/>
        <end position="69"/>
    </location>
</feature>
<feature type="compositionally biased region" description="Basic and acidic residues" evidence="1">
    <location>
        <begin position="74"/>
        <end position="83"/>
    </location>
</feature>
<proteinExistence type="predicted"/>
<dbReference type="OrthoDB" id="515654at2759"/>
<keyword evidence="4" id="KW-1185">Reference proteome</keyword>
<dbReference type="SMART" id="SM00165">
    <property type="entry name" value="UBA"/>
    <property type="match status" value="2"/>
</dbReference>
<dbReference type="Gramene" id="ERN14588">
    <property type="protein sequence ID" value="ERN14588"/>
    <property type="gene ID" value="AMTR_s00038p00143790"/>
</dbReference>
<evidence type="ECO:0000313" key="4">
    <source>
        <dbReference type="Proteomes" id="UP000017836"/>
    </source>
</evidence>
<feature type="region of interest" description="Disordered" evidence="1">
    <location>
        <begin position="266"/>
        <end position="318"/>
    </location>
</feature>
<dbReference type="HOGENOM" id="CLU_422387_0_0_1"/>
<feature type="compositionally biased region" description="Pro residues" evidence="1">
    <location>
        <begin position="118"/>
        <end position="127"/>
    </location>
</feature>
<dbReference type="Pfam" id="PF22562">
    <property type="entry name" value="UBA_7"/>
    <property type="match status" value="1"/>
</dbReference>
<dbReference type="PANTHER" id="PTHR35294:SF1">
    <property type="entry name" value="OS05G0409000 PROTEIN"/>
    <property type="match status" value="1"/>
</dbReference>
<feature type="compositionally biased region" description="Basic and acidic residues" evidence="1">
    <location>
        <begin position="132"/>
        <end position="141"/>
    </location>
</feature>
<dbReference type="OMA" id="TTALMMN"/>
<gene>
    <name evidence="3" type="ORF">AMTR_s00038p00143790</name>
</gene>
<name>U5D2M4_AMBTC</name>
<feature type="compositionally biased region" description="Basic and acidic residues" evidence="1">
    <location>
        <begin position="8"/>
        <end position="23"/>
    </location>
</feature>
<evidence type="ECO:0000313" key="3">
    <source>
        <dbReference type="EMBL" id="ERN14588.1"/>
    </source>
</evidence>
<feature type="compositionally biased region" description="Basic residues" evidence="1">
    <location>
        <begin position="142"/>
        <end position="151"/>
    </location>
</feature>
<accession>U5D2M4</accession>
<feature type="domain" description="UBA" evidence="2">
    <location>
        <begin position="156"/>
        <end position="208"/>
    </location>
</feature>
<dbReference type="SUPFAM" id="SSF46934">
    <property type="entry name" value="UBA-like"/>
    <property type="match status" value="1"/>
</dbReference>
<dbReference type="PANTHER" id="PTHR35294">
    <property type="entry name" value="UBIQUITIN-ASSOCIATED/TRANSLATION ELONGATION FACTOR EF1B PROTEIN"/>
    <property type="match status" value="1"/>
</dbReference>
<evidence type="ECO:0000259" key="2">
    <source>
        <dbReference type="PROSITE" id="PS50030"/>
    </source>
</evidence>